<evidence type="ECO:0000313" key="4">
    <source>
        <dbReference type="Proteomes" id="UP000199334"/>
    </source>
</evidence>
<feature type="transmembrane region" description="Helical" evidence="2">
    <location>
        <begin position="353"/>
        <end position="373"/>
    </location>
</feature>
<feature type="transmembrane region" description="Helical" evidence="2">
    <location>
        <begin position="49"/>
        <end position="70"/>
    </location>
</feature>
<feature type="transmembrane region" description="Helical" evidence="2">
    <location>
        <begin position="174"/>
        <end position="195"/>
    </location>
</feature>
<dbReference type="GO" id="GO:0022857">
    <property type="term" value="F:transmembrane transporter activity"/>
    <property type="evidence" value="ECO:0007669"/>
    <property type="project" value="InterPro"/>
</dbReference>
<feature type="transmembrane region" description="Helical" evidence="2">
    <location>
        <begin position="82"/>
        <end position="101"/>
    </location>
</feature>
<dbReference type="OrthoDB" id="2086294at2"/>
<keyword evidence="2" id="KW-0472">Membrane</keyword>
<dbReference type="InterPro" id="IPR052528">
    <property type="entry name" value="Sugar_transport-like"/>
</dbReference>
<keyword evidence="2" id="KW-1133">Transmembrane helix</keyword>
<feature type="transmembrane region" description="Helical" evidence="2">
    <location>
        <begin position="252"/>
        <end position="271"/>
    </location>
</feature>
<sequence>MFSNQLSGVSHNEKKNLGLLLVIGLLYTLGIALSNIFVNIFLWKQSEELYILALYNLTTYITQGLIFILFGKWVKRIDRVIILRAGIFVISVFFISVLLLSTKASDYFYVLGILIGAGYALFWLAYNILIFEVTEPYTRDFFNGMFGALQSISGMVGPVTAGWIITVLTGFKGYLTIFFISFVLFIIAIICSIFLERREVSGSYHIKEVIKERKNNKHWRQILNAHFFQGMREGVFLFLIGLWVYLGTQSELIVGIYNAIYAVASLIMYQIITRFVKPENRKILITVGAIFLYISVIWLVYSESSLDYYIYGGVLGIFIPLFLAPLLSVSYDIIGKAKNARDYRVEYIIFRDIILNMGRALSLILFLIGLAIFTEEQWMIYSVLTFGVGYFFTAMIIINIHKKDET</sequence>
<organism evidence="3 4">
    <name type="scientific">Tenuibacillus multivorans</name>
    <dbReference type="NCBI Taxonomy" id="237069"/>
    <lineage>
        <taxon>Bacteria</taxon>
        <taxon>Bacillati</taxon>
        <taxon>Bacillota</taxon>
        <taxon>Bacilli</taxon>
        <taxon>Bacillales</taxon>
        <taxon>Bacillaceae</taxon>
        <taxon>Tenuibacillus</taxon>
    </lineage>
</organism>
<comment type="subcellular location">
    <subcellularLocation>
        <location evidence="1">Cell membrane</location>
        <topology evidence="1">Multi-pass membrane protein</topology>
    </subcellularLocation>
</comment>
<proteinExistence type="predicted"/>
<dbReference type="InterPro" id="IPR036259">
    <property type="entry name" value="MFS_trans_sf"/>
</dbReference>
<reference evidence="3 4" key="1">
    <citation type="submission" date="2016-10" db="EMBL/GenBank/DDBJ databases">
        <authorList>
            <person name="de Groot N.N."/>
        </authorList>
    </citation>
    <scope>NUCLEOTIDE SEQUENCE [LARGE SCALE GENOMIC DNA]</scope>
    <source>
        <strain evidence="3 4">CGMCC 1.3442</strain>
    </source>
</reference>
<dbReference type="PANTHER" id="PTHR23526:SF2">
    <property type="entry name" value="MAJOR FACILITATOR SUPERFAMILY (MFS) PROFILE DOMAIN-CONTAINING PROTEIN"/>
    <property type="match status" value="1"/>
</dbReference>
<dbReference type="Pfam" id="PF07690">
    <property type="entry name" value="MFS_1"/>
    <property type="match status" value="1"/>
</dbReference>
<dbReference type="SUPFAM" id="SSF103473">
    <property type="entry name" value="MFS general substrate transporter"/>
    <property type="match status" value="1"/>
</dbReference>
<dbReference type="GO" id="GO:0005886">
    <property type="term" value="C:plasma membrane"/>
    <property type="evidence" value="ECO:0007669"/>
    <property type="project" value="UniProtKB-SubCell"/>
</dbReference>
<feature type="transmembrane region" description="Helical" evidence="2">
    <location>
        <begin position="283"/>
        <end position="302"/>
    </location>
</feature>
<dbReference type="PANTHER" id="PTHR23526">
    <property type="entry name" value="INTEGRAL MEMBRANE TRANSPORT PROTEIN-RELATED"/>
    <property type="match status" value="1"/>
</dbReference>
<feature type="transmembrane region" description="Helical" evidence="2">
    <location>
        <begin position="107"/>
        <end position="129"/>
    </location>
</feature>
<feature type="transmembrane region" description="Helical" evidence="2">
    <location>
        <begin position="20"/>
        <end position="43"/>
    </location>
</feature>
<feature type="transmembrane region" description="Helical" evidence="2">
    <location>
        <begin position="379"/>
        <end position="400"/>
    </location>
</feature>
<feature type="transmembrane region" description="Helical" evidence="2">
    <location>
        <begin position="141"/>
        <end position="168"/>
    </location>
</feature>
<evidence type="ECO:0000256" key="2">
    <source>
        <dbReference type="SAM" id="Phobius"/>
    </source>
</evidence>
<evidence type="ECO:0000256" key="1">
    <source>
        <dbReference type="ARBA" id="ARBA00004651"/>
    </source>
</evidence>
<dbReference type="AlphaFoldDB" id="A0A1G9ZAM4"/>
<feature type="transmembrane region" description="Helical" evidence="2">
    <location>
        <begin position="308"/>
        <end position="333"/>
    </location>
</feature>
<dbReference type="RefSeq" id="WP_093856097.1">
    <property type="nucleotide sequence ID" value="NZ_BJVZ01000011.1"/>
</dbReference>
<dbReference type="Gene3D" id="1.20.1250.20">
    <property type="entry name" value="MFS general substrate transporter like domains"/>
    <property type="match status" value="2"/>
</dbReference>
<feature type="transmembrane region" description="Helical" evidence="2">
    <location>
        <begin position="223"/>
        <end position="246"/>
    </location>
</feature>
<dbReference type="EMBL" id="FNIG01000003">
    <property type="protein sequence ID" value="SDN18460.1"/>
    <property type="molecule type" value="Genomic_DNA"/>
</dbReference>
<dbReference type="STRING" id="237069.SAMN05216498_1616"/>
<dbReference type="InterPro" id="IPR011701">
    <property type="entry name" value="MFS"/>
</dbReference>
<dbReference type="Proteomes" id="UP000199334">
    <property type="component" value="Unassembled WGS sequence"/>
</dbReference>
<accession>A0A1G9ZAM4</accession>
<keyword evidence="2" id="KW-0812">Transmembrane</keyword>
<name>A0A1G9ZAM4_9BACI</name>
<evidence type="ECO:0000313" key="3">
    <source>
        <dbReference type="EMBL" id="SDN18460.1"/>
    </source>
</evidence>
<keyword evidence="4" id="KW-1185">Reference proteome</keyword>
<gene>
    <name evidence="3" type="ORF">SAMN05216498_1616</name>
</gene>
<protein>
    <submittedName>
        <fullName evidence="3">MFS transporter, YQGE family, putative transporter</fullName>
    </submittedName>
</protein>